<dbReference type="Gene3D" id="1.10.10.790">
    <property type="entry name" value="Surp module"/>
    <property type="match status" value="1"/>
</dbReference>
<feature type="compositionally biased region" description="Pro residues" evidence="3">
    <location>
        <begin position="68"/>
        <end position="80"/>
    </location>
</feature>
<dbReference type="SUPFAM" id="SSF109905">
    <property type="entry name" value="Surp module (SWAP domain)"/>
    <property type="match status" value="1"/>
</dbReference>
<feature type="region of interest" description="Disordered" evidence="3">
    <location>
        <begin position="1209"/>
        <end position="1258"/>
    </location>
</feature>
<dbReference type="InterPro" id="IPR000571">
    <property type="entry name" value="Znf_CCCH"/>
</dbReference>
<gene>
    <name evidence="6" type="ORF">ACH5RR_008984</name>
</gene>
<evidence type="ECO:0000313" key="7">
    <source>
        <dbReference type="Proteomes" id="UP001630127"/>
    </source>
</evidence>
<dbReference type="PRINTS" id="PR01217">
    <property type="entry name" value="PRICHEXTENSN"/>
</dbReference>
<feature type="compositionally biased region" description="Polar residues" evidence="3">
    <location>
        <begin position="141"/>
        <end position="151"/>
    </location>
</feature>
<dbReference type="PROSITE" id="PS50128">
    <property type="entry name" value="SURP"/>
    <property type="match status" value="1"/>
</dbReference>
<evidence type="ECO:0000259" key="4">
    <source>
        <dbReference type="PROSITE" id="PS50103"/>
    </source>
</evidence>
<feature type="compositionally biased region" description="Polar residues" evidence="3">
    <location>
        <begin position="834"/>
        <end position="846"/>
    </location>
</feature>
<feature type="region of interest" description="Disordered" evidence="3">
    <location>
        <begin position="955"/>
        <end position="977"/>
    </location>
</feature>
<evidence type="ECO:0008006" key="8">
    <source>
        <dbReference type="Google" id="ProtNLM"/>
    </source>
</evidence>
<feature type="compositionally biased region" description="Polar residues" evidence="3">
    <location>
        <begin position="926"/>
        <end position="936"/>
    </location>
</feature>
<protein>
    <recommendedName>
        <fullName evidence="8">C3H1-type domain-containing protein</fullName>
    </recommendedName>
</protein>
<feature type="region of interest" description="Disordered" evidence="3">
    <location>
        <begin position="821"/>
        <end position="850"/>
    </location>
</feature>
<feature type="region of interest" description="Disordered" evidence="3">
    <location>
        <begin position="1410"/>
        <end position="1479"/>
    </location>
</feature>
<keyword evidence="7" id="KW-1185">Reference proteome</keyword>
<proteinExistence type="predicted"/>
<dbReference type="PANTHER" id="PTHR36886">
    <property type="entry name" value="PROTEIN FRIGIDA-ESSENTIAL 1"/>
    <property type="match status" value="1"/>
</dbReference>
<feature type="compositionally biased region" description="Pro residues" evidence="3">
    <location>
        <begin position="123"/>
        <end position="139"/>
    </location>
</feature>
<evidence type="ECO:0000313" key="6">
    <source>
        <dbReference type="EMBL" id="KAL3529662.1"/>
    </source>
</evidence>
<feature type="region of interest" description="Disordered" evidence="3">
    <location>
        <begin position="913"/>
        <end position="936"/>
    </location>
</feature>
<accession>A0ABD3AD48</accession>
<feature type="compositionally biased region" description="Basic residues" evidence="3">
    <location>
        <begin position="728"/>
        <end position="776"/>
    </location>
</feature>
<evidence type="ECO:0000256" key="2">
    <source>
        <dbReference type="PROSITE-ProRule" id="PRU00723"/>
    </source>
</evidence>
<feature type="compositionally biased region" description="Pro residues" evidence="3">
    <location>
        <begin position="194"/>
        <end position="219"/>
    </location>
</feature>
<dbReference type="InterPro" id="IPR035967">
    <property type="entry name" value="SWAP/Surp_sf"/>
</dbReference>
<feature type="compositionally biased region" description="Polar residues" evidence="3">
    <location>
        <begin position="251"/>
        <end position="262"/>
    </location>
</feature>
<dbReference type="EMBL" id="JBJUIK010000004">
    <property type="protein sequence ID" value="KAL3529662.1"/>
    <property type="molecule type" value="Genomic_DNA"/>
</dbReference>
<keyword evidence="2" id="KW-0862">Zinc</keyword>
<feature type="region of interest" description="Disordered" evidence="3">
    <location>
        <begin position="715"/>
        <end position="792"/>
    </location>
</feature>
<reference evidence="6 7" key="1">
    <citation type="submission" date="2024-11" db="EMBL/GenBank/DDBJ databases">
        <title>A near-complete genome assembly of Cinchona calisaya.</title>
        <authorList>
            <person name="Lian D.C."/>
            <person name="Zhao X.W."/>
            <person name="Wei L."/>
        </authorList>
    </citation>
    <scope>NUCLEOTIDE SEQUENCE [LARGE SCALE GENOMIC DNA]</scope>
    <source>
        <tissue evidence="6">Nenye</tissue>
    </source>
</reference>
<feature type="compositionally biased region" description="Acidic residues" evidence="3">
    <location>
        <begin position="1430"/>
        <end position="1439"/>
    </location>
</feature>
<feature type="region of interest" description="Disordered" evidence="3">
    <location>
        <begin position="399"/>
        <end position="433"/>
    </location>
</feature>
<organism evidence="6 7">
    <name type="scientific">Cinchona calisaya</name>
    <dbReference type="NCBI Taxonomy" id="153742"/>
    <lineage>
        <taxon>Eukaryota</taxon>
        <taxon>Viridiplantae</taxon>
        <taxon>Streptophyta</taxon>
        <taxon>Embryophyta</taxon>
        <taxon>Tracheophyta</taxon>
        <taxon>Spermatophyta</taxon>
        <taxon>Magnoliopsida</taxon>
        <taxon>eudicotyledons</taxon>
        <taxon>Gunneridae</taxon>
        <taxon>Pentapetalae</taxon>
        <taxon>asterids</taxon>
        <taxon>lamiids</taxon>
        <taxon>Gentianales</taxon>
        <taxon>Rubiaceae</taxon>
        <taxon>Cinchonoideae</taxon>
        <taxon>Cinchoneae</taxon>
        <taxon>Cinchona</taxon>
    </lineage>
</organism>
<dbReference type="PANTHER" id="PTHR36886:SF7">
    <property type="entry name" value="EXPRESSED PROTEIN"/>
    <property type="match status" value="1"/>
</dbReference>
<feature type="compositionally biased region" description="Polar residues" evidence="3">
    <location>
        <begin position="1209"/>
        <end position="1225"/>
    </location>
</feature>
<feature type="compositionally biased region" description="Pro residues" evidence="3">
    <location>
        <begin position="93"/>
        <end position="102"/>
    </location>
</feature>
<dbReference type="PROSITE" id="PS50103">
    <property type="entry name" value="ZF_C3H1"/>
    <property type="match status" value="1"/>
</dbReference>
<feature type="zinc finger region" description="C3H1-type" evidence="2">
    <location>
        <begin position="796"/>
        <end position="823"/>
    </location>
</feature>
<feature type="compositionally biased region" description="Pro residues" evidence="3">
    <location>
        <begin position="23"/>
        <end position="34"/>
    </location>
</feature>
<dbReference type="GO" id="GO:0006397">
    <property type="term" value="P:mRNA processing"/>
    <property type="evidence" value="ECO:0007669"/>
    <property type="project" value="UniProtKB-KW"/>
</dbReference>
<keyword evidence="2" id="KW-0479">Metal-binding</keyword>
<feature type="region of interest" description="Disordered" evidence="3">
    <location>
        <begin position="1"/>
        <end position="230"/>
    </location>
</feature>
<feature type="compositionally biased region" description="Basic and acidic residues" evidence="3">
    <location>
        <begin position="782"/>
        <end position="792"/>
    </location>
</feature>
<dbReference type="InterPro" id="IPR000061">
    <property type="entry name" value="Surp"/>
</dbReference>
<evidence type="ECO:0000256" key="3">
    <source>
        <dbReference type="SAM" id="MobiDB-lite"/>
    </source>
</evidence>
<dbReference type="InterPro" id="IPR052650">
    <property type="entry name" value="Zinc_finger_CCCH"/>
</dbReference>
<feature type="region of interest" description="Disordered" evidence="3">
    <location>
        <begin position="251"/>
        <end position="308"/>
    </location>
</feature>
<dbReference type="GO" id="GO:0008270">
    <property type="term" value="F:zinc ion binding"/>
    <property type="evidence" value="ECO:0007669"/>
    <property type="project" value="UniProtKB-KW"/>
</dbReference>
<keyword evidence="1" id="KW-0507">mRNA processing</keyword>
<name>A0ABD3AD48_9GENT</name>
<keyword evidence="2" id="KW-0863">Zinc-finger</keyword>
<feature type="domain" description="SURP motif" evidence="5">
    <location>
        <begin position="313"/>
        <end position="361"/>
    </location>
</feature>
<dbReference type="Proteomes" id="UP001630127">
    <property type="component" value="Unassembled WGS sequence"/>
</dbReference>
<dbReference type="Pfam" id="PF01805">
    <property type="entry name" value="Surp"/>
    <property type="match status" value="1"/>
</dbReference>
<comment type="caution">
    <text evidence="6">The sequence shown here is derived from an EMBL/GenBank/DDBJ whole genome shotgun (WGS) entry which is preliminary data.</text>
</comment>
<feature type="domain" description="C3H1-type" evidence="4">
    <location>
        <begin position="796"/>
        <end position="823"/>
    </location>
</feature>
<dbReference type="SMART" id="SM00648">
    <property type="entry name" value="SWAP"/>
    <property type="match status" value="1"/>
</dbReference>
<feature type="compositionally biased region" description="Polar residues" evidence="3">
    <location>
        <begin position="158"/>
        <end position="173"/>
    </location>
</feature>
<sequence length="1643" mass="179666">MYGRGNYAAPVGHGPYTCNPPVQQRPPPPPPPFSQSPHLPLPTLIQQGPSPVPAQVGQLGRPVYQHAPPGPPRQGPPNPVLPGGINVQSFFTPTPPPPPPQPLQMHESFQMRQHPQWTHGAPFVPPTRPPAPRVLPPPASLGQTLFSSQVHQAPAGSMQAQTQPNLPPSSFYTSPPVGSFERSKPQLSDTASVGPPPLPPPPLPSPPGTAPLSPSPPPSTSLSTFSKSHIPIPIPAASGSAYYPEIGSRVNESSHLETSASGSLGGVSAPYLVGDAVPNGDGGAKTGSAQGENLISDLPPPPPKPADDRTVRSIQVLCQFIAKNGPEFENMTRRKEFENPEFKFLFGGESGSEAAVAHEYFLWSKRKHLLGFRSVGKQGSDDLSLTPLAGSSSHLIIKKDVDVPNSPADSDMDMEDDITHPDEEPQTCVPNELSHGTVSISNRVDKGQEVQPLLSTAEHSHAKDAADRNFVHSGSQGLGDQRQGNETSSNQNQPITRKSATNSDGLDANSCIDVECRLVTNMIKTATPHEDLSQPNTSADLAEIMLEKLPSQLVKEGASPFRLLQDYASDGSSENEACLVHAVPSTAVQSVKLDAVPIDSDARFDLGTDLGTKSDLESDKGLVQLPQSLKSQVFSVKPETVVEADIPSTTRKSDNFVDNIYGNQESLKYSTSQREPRLKVLLGDDGVDANDKMKENTKIMSSTSMVDRYGRLIREGASDSESGGSPRYNRRQGKRGRSRSRSRSPHDTRRRRSPRKRKERRGRSRSLSPRRRRSRSKSPSFRHGDEFGGDKMRRDKVHRAECFDFIRGKCYRGASCRYLHHEDRSDRSRSYRSKQQFQDLPYSSRNSDFHGKIEMPYKKLSQEHDEGRIEELKPLHDMPDTEGKKHMEEMDDVATQFHDKSGPLEPLVVPDANMENIPGDAAQGGHSPSENLDLHQSQNHVSDRVSLNGGYQHQQMDTYDSKSSPIRTPASIPSHLPVDKAHLNDAEDESHISSSSINKAFLSQSVSSQSMIPTQPIPTAADHLSHLPPTFALVSQDTNSSLNQEMPRDYNLTSPSAVFPSHSASVENHPGYQASVSYSHSQFPFLPNSSWCYLPPPPSHPPPPPAFGYDSTLTPGPYSGPSAHIMQNMLPPRNDFSSQTSARPYVTEFPISLNVGQNQAYPPMQELNRPLDHLDDLHRPMSHAMSESHGASGLAGKDHFAGRPVSGLYSSNSLGQDNMHSQTMPVSRESPPKRTQEFPGDNLPPADGVSTLPRDHGNLTSTLSSYTSELLDRSKPCILSDFGTSRISNHFNPYASTFEQPLSSKFSSNILQEKHRPFSSQLGSAYSFTQVPVDGRDVGLGSRNLMSSQNSAQAVEGILPRPDDGQYDPLYDSIEPSLNSVRKLNYSQKHEITDESDVIVRFIGSNKSLDENEHNKQKGGGSDEVSGSLENEDYGETADGEVGAVENGSPSNPNGAAETAAREVEIDQVKAPGKSKRNKESRSMKLFKVAIADFVKEVLKPSWRQGNMSKEAFKTIVKKTVDRVSGAMKSHQIPKSQSKINHYIDSSQRKLTKLVMGYVDKYVKFNTKVRCSVCELYCYSMETNGTAVDILLGEKLKHGVKTTPPVQTSALPLHLLSGSMFNEENFRLYLLLDESQNNCDVVA</sequence>
<feature type="compositionally biased region" description="Polar residues" evidence="3">
    <location>
        <begin position="482"/>
        <end position="504"/>
    </location>
</feature>
<feature type="compositionally biased region" description="Polar residues" evidence="3">
    <location>
        <begin position="955"/>
        <end position="966"/>
    </location>
</feature>
<feature type="region of interest" description="Disordered" evidence="3">
    <location>
        <begin position="470"/>
        <end position="506"/>
    </location>
</feature>
<evidence type="ECO:0000256" key="1">
    <source>
        <dbReference type="ARBA" id="ARBA00022664"/>
    </source>
</evidence>
<evidence type="ECO:0000259" key="5">
    <source>
        <dbReference type="PROSITE" id="PS50128"/>
    </source>
</evidence>